<organism evidence="2 3">
    <name type="scientific">Daphnia magna</name>
    <dbReference type="NCBI Taxonomy" id="35525"/>
    <lineage>
        <taxon>Eukaryota</taxon>
        <taxon>Metazoa</taxon>
        <taxon>Ecdysozoa</taxon>
        <taxon>Arthropoda</taxon>
        <taxon>Crustacea</taxon>
        <taxon>Branchiopoda</taxon>
        <taxon>Diplostraca</taxon>
        <taxon>Cladocera</taxon>
        <taxon>Anomopoda</taxon>
        <taxon>Daphniidae</taxon>
        <taxon>Daphnia</taxon>
    </lineage>
</organism>
<feature type="transmembrane region" description="Helical" evidence="1">
    <location>
        <begin position="35"/>
        <end position="56"/>
    </location>
</feature>
<evidence type="ECO:0000313" key="2">
    <source>
        <dbReference type="EMBL" id="KAK4025441.1"/>
    </source>
</evidence>
<keyword evidence="1" id="KW-0812">Transmembrane</keyword>
<keyword evidence="1" id="KW-1133">Transmembrane helix</keyword>
<protein>
    <submittedName>
        <fullName evidence="2">Uncharacterized protein</fullName>
    </submittedName>
</protein>
<evidence type="ECO:0000313" key="3">
    <source>
        <dbReference type="Proteomes" id="UP001234178"/>
    </source>
</evidence>
<gene>
    <name evidence="2" type="ORF">OUZ56_014510</name>
</gene>
<dbReference type="Proteomes" id="UP001234178">
    <property type="component" value="Unassembled WGS sequence"/>
</dbReference>
<keyword evidence="1" id="KW-0472">Membrane</keyword>
<sequence>MEIKAHEMLTIEYGDPSHPTSAGYSSLVSTIDHHLISSFLLMPITQLACIGVNTIISFELDVFIFLLFKYAVSTNCFNFALS</sequence>
<comment type="caution">
    <text evidence="2">The sequence shown here is derived from an EMBL/GenBank/DDBJ whole genome shotgun (WGS) entry which is preliminary data.</text>
</comment>
<evidence type="ECO:0000256" key="1">
    <source>
        <dbReference type="SAM" id="Phobius"/>
    </source>
</evidence>
<accession>A0ABR0AJZ1</accession>
<proteinExistence type="predicted"/>
<dbReference type="EMBL" id="JAOYFB010000038">
    <property type="protein sequence ID" value="KAK4025441.1"/>
    <property type="molecule type" value="Genomic_DNA"/>
</dbReference>
<name>A0ABR0AJZ1_9CRUS</name>
<feature type="transmembrane region" description="Helical" evidence="1">
    <location>
        <begin position="62"/>
        <end position="81"/>
    </location>
</feature>
<keyword evidence="3" id="KW-1185">Reference proteome</keyword>
<reference evidence="2 3" key="1">
    <citation type="journal article" date="2023" name="Nucleic Acids Res.">
        <title>The hologenome of Daphnia magna reveals possible DNA methylation and microbiome-mediated evolution of the host genome.</title>
        <authorList>
            <person name="Chaturvedi A."/>
            <person name="Li X."/>
            <person name="Dhandapani V."/>
            <person name="Marshall H."/>
            <person name="Kissane S."/>
            <person name="Cuenca-Cambronero M."/>
            <person name="Asole G."/>
            <person name="Calvet F."/>
            <person name="Ruiz-Romero M."/>
            <person name="Marangio P."/>
            <person name="Guigo R."/>
            <person name="Rago D."/>
            <person name="Mirbahai L."/>
            <person name="Eastwood N."/>
            <person name="Colbourne J.K."/>
            <person name="Zhou J."/>
            <person name="Mallon E."/>
            <person name="Orsini L."/>
        </authorList>
    </citation>
    <scope>NUCLEOTIDE SEQUENCE [LARGE SCALE GENOMIC DNA]</scope>
    <source>
        <strain evidence="2">LRV0_1</strain>
    </source>
</reference>